<dbReference type="Proteomes" id="UP000308705">
    <property type="component" value="Unassembled WGS sequence"/>
</dbReference>
<keyword evidence="1" id="KW-0143">Chaperone</keyword>
<dbReference type="PANTHER" id="PTHR34227:SF1">
    <property type="entry name" value="DIMETHYL SULFOXIDE REDUCTASE CHAPERONE-RELATED"/>
    <property type="match status" value="1"/>
</dbReference>
<proteinExistence type="predicted"/>
<accession>A0A4U3MP05</accession>
<gene>
    <name evidence="2" type="ORF">FDA94_00805</name>
</gene>
<comment type="caution">
    <text evidence="2">The sequence shown here is derived from an EMBL/GenBank/DDBJ whole genome shotgun (WGS) entry which is preliminary data.</text>
</comment>
<reference evidence="2 3" key="1">
    <citation type="submission" date="2019-04" db="EMBL/GenBank/DDBJ databases">
        <title>Herbidospora sp. NEAU-GS14.nov., a novel actinomycete isolated from soil.</title>
        <authorList>
            <person name="Han L."/>
        </authorList>
    </citation>
    <scope>NUCLEOTIDE SEQUENCE [LARGE SCALE GENOMIC DNA]</scope>
    <source>
        <strain evidence="2 3">NEAU-GS14</strain>
    </source>
</reference>
<dbReference type="InterPro" id="IPR050289">
    <property type="entry name" value="TorD/DmsD_chaperones"/>
</dbReference>
<name>A0A4U3MP05_9ACTN</name>
<dbReference type="PANTHER" id="PTHR34227">
    <property type="entry name" value="CHAPERONE PROTEIN YCDY"/>
    <property type="match status" value="1"/>
</dbReference>
<evidence type="ECO:0000313" key="2">
    <source>
        <dbReference type="EMBL" id="TKK91378.1"/>
    </source>
</evidence>
<sequence length="151" mass="16655">MNGDVILLMSRLVSTEIDAPLREALGCPEPLEDLSAEFCRLFVGPRPVCPPYASVQRGEPMIGGRAERRLKEFAARHGLDVVVPPGFAVLALDHLGVELALLHHLGPGPVAEELLDDHVRPWALGYLRSLEEASRLEPYVSAARWCREEIT</sequence>
<dbReference type="Pfam" id="PF02613">
    <property type="entry name" value="Nitrate_red_del"/>
    <property type="match status" value="1"/>
</dbReference>
<organism evidence="2 3">
    <name type="scientific">Herbidospora galbida</name>
    <dbReference type="NCBI Taxonomy" id="2575442"/>
    <lineage>
        <taxon>Bacteria</taxon>
        <taxon>Bacillati</taxon>
        <taxon>Actinomycetota</taxon>
        <taxon>Actinomycetes</taxon>
        <taxon>Streptosporangiales</taxon>
        <taxon>Streptosporangiaceae</taxon>
        <taxon>Herbidospora</taxon>
    </lineage>
</organism>
<dbReference type="EMBL" id="SZQA01000001">
    <property type="protein sequence ID" value="TKK91378.1"/>
    <property type="molecule type" value="Genomic_DNA"/>
</dbReference>
<protein>
    <submittedName>
        <fullName evidence="2">Uncharacterized protein</fullName>
    </submittedName>
</protein>
<dbReference type="InterPro" id="IPR020945">
    <property type="entry name" value="DMSO/NO3_reduct_chaperone"/>
</dbReference>
<dbReference type="OrthoDB" id="3539609at2"/>
<dbReference type="Gene3D" id="1.10.3480.10">
    <property type="entry name" value="TorD-like"/>
    <property type="match status" value="1"/>
</dbReference>
<evidence type="ECO:0000256" key="1">
    <source>
        <dbReference type="ARBA" id="ARBA00023186"/>
    </source>
</evidence>
<keyword evidence="3" id="KW-1185">Reference proteome</keyword>
<dbReference type="AlphaFoldDB" id="A0A4U3MP05"/>
<evidence type="ECO:0000313" key="3">
    <source>
        <dbReference type="Proteomes" id="UP000308705"/>
    </source>
</evidence>
<dbReference type="RefSeq" id="WP_137245066.1">
    <property type="nucleotide sequence ID" value="NZ_SZQA01000001.1"/>
</dbReference>
<dbReference type="SUPFAM" id="SSF89155">
    <property type="entry name" value="TorD-like"/>
    <property type="match status" value="1"/>
</dbReference>
<dbReference type="InterPro" id="IPR036411">
    <property type="entry name" value="TorD-like_sf"/>
</dbReference>